<dbReference type="InterPro" id="IPR011463">
    <property type="entry name" value="DUF1569"/>
</dbReference>
<dbReference type="KEGG" id="smam:Mal15_64540"/>
<dbReference type="Pfam" id="PF07606">
    <property type="entry name" value="DUF1569"/>
    <property type="match status" value="1"/>
</dbReference>
<dbReference type="Proteomes" id="UP000321353">
    <property type="component" value="Chromosome"/>
</dbReference>
<keyword evidence="2" id="KW-1185">Reference proteome</keyword>
<accession>A0A5B9MQT0</accession>
<reference evidence="1 2" key="1">
    <citation type="submission" date="2019-02" db="EMBL/GenBank/DDBJ databases">
        <title>Planctomycetal bacteria perform biofilm scaping via a novel small molecule.</title>
        <authorList>
            <person name="Jeske O."/>
            <person name="Boedeker C."/>
            <person name="Wiegand S."/>
            <person name="Breitling P."/>
            <person name="Kallscheuer N."/>
            <person name="Jogler M."/>
            <person name="Rohde M."/>
            <person name="Petersen J."/>
            <person name="Medema M.H."/>
            <person name="Surup F."/>
            <person name="Jogler C."/>
        </authorList>
    </citation>
    <scope>NUCLEOTIDE SEQUENCE [LARGE SCALE GENOMIC DNA]</scope>
    <source>
        <strain evidence="1 2">Mal15</strain>
    </source>
</reference>
<gene>
    <name evidence="1" type="ORF">Mal15_64540</name>
</gene>
<proteinExistence type="predicted"/>
<evidence type="ECO:0000313" key="1">
    <source>
        <dbReference type="EMBL" id="QEG02367.1"/>
    </source>
</evidence>
<evidence type="ECO:0000313" key="2">
    <source>
        <dbReference type="Proteomes" id="UP000321353"/>
    </source>
</evidence>
<name>A0A5B9MQT0_9BACT</name>
<sequence length="234" mass="26384">MNGSVSLSDRRASLVASSLSQDLRPRRMHSDALQEYNHDHRCEPVGLEWRGNSSLVSIFRRVAHNVPRKIQILPRCRRHMSNLRQLQFNNLEAAVDDARQLLASGHVRHANWSLGQICRHLVLVQDPSVDGYPIWMSLFAPLRPLVRQLLLPKVLSGDSPRGIRTAPMFVPPDNLEDATEVEAFAASVTRLLNHSGSFAPHPGFGRLPREKILEIHTAHAAHHLRHLRAHDQSA</sequence>
<organism evidence="1 2">
    <name type="scientific">Stieleria maiorica</name>
    <dbReference type="NCBI Taxonomy" id="2795974"/>
    <lineage>
        <taxon>Bacteria</taxon>
        <taxon>Pseudomonadati</taxon>
        <taxon>Planctomycetota</taxon>
        <taxon>Planctomycetia</taxon>
        <taxon>Pirellulales</taxon>
        <taxon>Pirellulaceae</taxon>
        <taxon>Stieleria</taxon>
    </lineage>
</organism>
<dbReference type="InterPro" id="IPR034660">
    <property type="entry name" value="DinB/YfiT-like"/>
</dbReference>
<dbReference type="Gene3D" id="1.20.120.450">
    <property type="entry name" value="dinb family like domain"/>
    <property type="match status" value="1"/>
</dbReference>
<dbReference type="EMBL" id="CP036264">
    <property type="protein sequence ID" value="QEG02367.1"/>
    <property type="molecule type" value="Genomic_DNA"/>
</dbReference>
<dbReference type="AlphaFoldDB" id="A0A5B9MQT0"/>
<protein>
    <recommendedName>
        <fullName evidence="3">DUF1569 domain-containing protein</fullName>
    </recommendedName>
</protein>
<evidence type="ECO:0008006" key="3">
    <source>
        <dbReference type="Google" id="ProtNLM"/>
    </source>
</evidence>